<evidence type="ECO:0000256" key="2">
    <source>
        <dbReference type="ARBA" id="ARBA00022690"/>
    </source>
</evidence>
<dbReference type="InterPro" id="IPR018073">
    <property type="entry name" value="Prot_inh_cystat_CS"/>
</dbReference>
<evidence type="ECO:0000256" key="7">
    <source>
        <dbReference type="SAM" id="Phobius"/>
    </source>
</evidence>
<evidence type="ECO:0000256" key="5">
    <source>
        <dbReference type="ARBA" id="ARBA00078073"/>
    </source>
</evidence>
<feature type="domain" description="Cystatin" evidence="9">
    <location>
        <begin position="26"/>
        <end position="136"/>
    </location>
</feature>
<feature type="region of interest" description="Disordered" evidence="6">
    <location>
        <begin position="108"/>
        <end position="186"/>
    </location>
</feature>
<dbReference type="GO" id="GO:0004869">
    <property type="term" value="F:cysteine-type endopeptidase inhibitor activity"/>
    <property type="evidence" value="ECO:0007669"/>
    <property type="project" value="UniProtKB-KW"/>
</dbReference>
<evidence type="ECO:0000256" key="6">
    <source>
        <dbReference type="SAM" id="MobiDB-lite"/>
    </source>
</evidence>
<keyword evidence="4" id="KW-1015">Disulfide bond</keyword>
<evidence type="ECO:0000313" key="11">
    <source>
        <dbReference type="Proteomes" id="UP000827986"/>
    </source>
</evidence>
<dbReference type="PROSITE" id="PS00287">
    <property type="entry name" value="CYSTATIN"/>
    <property type="match status" value="1"/>
</dbReference>
<dbReference type="Gene3D" id="3.10.450.10">
    <property type="match status" value="1"/>
</dbReference>
<dbReference type="Pfam" id="PF00031">
    <property type="entry name" value="Cystatin"/>
    <property type="match status" value="1"/>
</dbReference>
<feature type="compositionally biased region" description="Basic and acidic residues" evidence="6">
    <location>
        <begin position="139"/>
        <end position="158"/>
    </location>
</feature>
<dbReference type="SMART" id="SM00043">
    <property type="entry name" value="CY"/>
    <property type="match status" value="1"/>
</dbReference>
<evidence type="ECO:0000256" key="1">
    <source>
        <dbReference type="ARBA" id="ARBA00009403"/>
    </source>
</evidence>
<dbReference type="PANTHER" id="PTHR46186">
    <property type="entry name" value="CYSTATIN"/>
    <property type="match status" value="1"/>
</dbReference>
<evidence type="ECO:0000313" key="10">
    <source>
        <dbReference type="EMBL" id="KAH1173338.1"/>
    </source>
</evidence>
<accession>A0A9D4AWK9</accession>
<dbReference type="PANTHER" id="PTHR46186:SF2">
    <property type="entry name" value="CYSTATIN"/>
    <property type="match status" value="1"/>
</dbReference>
<keyword evidence="3" id="KW-0789">Thiol protease inhibitor</keyword>
<evidence type="ECO:0000256" key="8">
    <source>
        <dbReference type="SAM" id="SignalP"/>
    </source>
</evidence>
<dbReference type="GO" id="GO:0005737">
    <property type="term" value="C:cytoplasm"/>
    <property type="evidence" value="ECO:0007669"/>
    <property type="project" value="TreeGrafter"/>
</dbReference>
<gene>
    <name evidence="10" type="ORF">KIL84_017177</name>
</gene>
<name>A0A9D4AWK9_9SAUR</name>
<dbReference type="Proteomes" id="UP000827986">
    <property type="component" value="Unassembled WGS sequence"/>
</dbReference>
<feature type="chain" id="PRO_5038582331" description="Egg-white cystatin" evidence="8">
    <location>
        <begin position="21"/>
        <end position="215"/>
    </location>
</feature>
<dbReference type="EMBL" id="JAHDVG010000482">
    <property type="protein sequence ID" value="KAH1173338.1"/>
    <property type="molecule type" value="Genomic_DNA"/>
</dbReference>
<keyword evidence="11" id="KW-1185">Reference proteome</keyword>
<evidence type="ECO:0000259" key="9">
    <source>
        <dbReference type="SMART" id="SM00043"/>
    </source>
</evidence>
<dbReference type="InterPro" id="IPR046350">
    <property type="entry name" value="Cystatin_sf"/>
</dbReference>
<keyword evidence="7" id="KW-0812">Transmembrane</keyword>
<proteinExistence type="inferred from homology"/>
<feature type="non-terminal residue" evidence="10">
    <location>
        <position position="1"/>
    </location>
</feature>
<feature type="transmembrane region" description="Helical" evidence="7">
    <location>
        <begin position="191"/>
        <end position="214"/>
    </location>
</feature>
<reference evidence="10" key="1">
    <citation type="submission" date="2021-09" db="EMBL/GenBank/DDBJ databases">
        <title>The genome of Mauremys mutica provides insights into the evolution of semi-aquatic lifestyle.</title>
        <authorList>
            <person name="Gong S."/>
            <person name="Gao Y."/>
        </authorList>
    </citation>
    <scope>NUCLEOTIDE SEQUENCE</scope>
    <source>
        <strain evidence="10">MM-2020</strain>
        <tissue evidence="10">Muscle</tissue>
    </source>
</reference>
<comment type="caution">
    <text evidence="10">The sequence shown here is derived from an EMBL/GenBank/DDBJ whole genome shotgun (WGS) entry which is preliminary data.</text>
</comment>
<protein>
    <recommendedName>
        <fullName evidence="5">Egg-white cystatin</fullName>
    </recommendedName>
</protein>
<dbReference type="GO" id="GO:0031982">
    <property type="term" value="C:vesicle"/>
    <property type="evidence" value="ECO:0007669"/>
    <property type="project" value="TreeGrafter"/>
</dbReference>
<dbReference type="AlphaFoldDB" id="A0A9D4AWK9"/>
<sequence>MDAPWLLLAALALAAGAALAKDRPPRLLGGLMDAEENDEGVQRALRFAMSEYNKASNDKYRSRAAELLQARKQIVSGVKYYLKVNVGRTTCTKSSTEVQHCEFHSTPDLAKLPQSSKTKSKMSIPPEMNEDVVTYSALKFDESRRPRPGDKAATREESVTCQEPNHHTSAKQQGSQRPQGGGDKDPLPSQWLLTTVILGILCLLLSIATGVLVFK</sequence>
<keyword evidence="2" id="KW-0646">Protease inhibitor</keyword>
<evidence type="ECO:0000256" key="3">
    <source>
        <dbReference type="ARBA" id="ARBA00022704"/>
    </source>
</evidence>
<dbReference type="GO" id="GO:0005615">
    <property type="term" value="C:extracellular space"/>
    <property type="evidence" value="ECO:0007669"/>
    <property type="project" value="TreeGrafter"/>
</dbReference>
<feature type="signal peptide" evidence="8">
    <location>
        <begin position="1"/>
        <end position="20"/>
    </location>
</feature>
<dbReference type="InterPro" id="IPR000010">
    <property type="entry name" value="Cystatin_dom"/>
</dbReference>
<keyword evidence="7" id="KW-0472">Membrane</keyword>
<dbReference type="SUPFAM" id="SSF54403">
    <property type="entry name" value="Cystatin/monellin"/>
    <property type="match status" value="1"/>
</dbReference>
<dbReference type="CDD" id="cd00042">
    <property type="entry name" value="CY"/>
    <property type="match status" value="1"/>
</dbReference>
<dbReference type="FunFam" id="3.10.450.10:FF:000004">
    <property type="entry name" value="Cystatin C"/>
    <property type="match status" value="1"/>
</dbReference>
<evidence type="ECO:0000256" key="4">
    <source>
        <dbReference type="ARBA" id="ARBA00023157"/>
    </source>
</evidence>
<organism evidence="10 11">
    <name type="scientific">Mauremys mutica</name>
    <name type="common">yellowpond turtle</name>
    <dbReference type="NCBI Taxonomy" id="74926"/>
    <lineage>
        <taxon>Eukaryota</taxon>
        <taxon>Metazoa</taxon>
        <taxon>Chordata</taxon>
        <taxon>Craniata</taxon>
        <taxon>Vertebrata</taxon>
        <taxon>Euteleostomi</taxon>
        <taxon>Archelosauria</taxon>
        <taxon>Testudinata</taxon>
        <taxon>Testudines</taxon>
        <taxon>Cryptodira</taxon>
        <taxon>Durocryptodira</taxon>
        <taxon>Testudinoidea</taxon>
        <taxon>Geoemydidae</taxon>
        <taxon>Geoemydinae</taxon>
        <taxon>Mauremys</taxon>
    </lineage>
</organism>
<comment type="similarity">
    <text evidence="1">Belongs to the cystatin family.</text>
</comment>
<keyword evidence="7" id="KW-1133">Transmembrane helix</keyword>
<keyword evidence="8" id="KW-0732">Signal</keyword>